<sequence>MILKESLTWPTKQVDNDVLDVYRILSAQSCIDICSWVKIHLERRWVIYVRSILTIKRMERDVWTEKVAKKYSSSVNNSSLWIHVGESVRVLF</sequence>
<keyword evidence="2" id="KW-1185">Reference proteome</keyword>
<dbReference type="EMBL" id="JAOYFB010000039">
    <property type="protein sequence ID" value="KAK4029945.1"/>
    <property type="molecule type" value="Genomic_DNA"/>
</dbReference>
<proteinExistence type="predicted"/>
<reference evidence="1 2" key="1">
    <citation type="journal article" date="2023" name="Nucleic Acids Res.">
        <title>The hologenome of Daphnia magna reveals possible DNA methylation and microbiome-mediated evolution of the host genome.</title>
        <authorList>
            <person name="Chaturvedi A."/>
            <person name="Li X."/>
            <person name="Dhandapani V."/>
            <person name="Marshall H."/>
            <person name="Kissane S."/>
            <person name="Cuenca-Cambronero M."/>
            <person name="Asole G."/>
            <person name="Calvet F."/>
            <person name="Ruiz-Romero M."/>
            <person name="Marangio P."/>
            <person name="Guigo R."/>
            <person name="Rago D."/>
            <person name="Mirbahai L."/>
            <person name="Eastwood N."/>
            <person name="Colbourne J.K."/>
            <person name="Zhou J."/>
            <person name="Mallon E."/>
            <person name="Orsini L."/>
        </authorList>
    </citation>
    <scope>NUCLEOTIDE SEQUENCE [LARGE SCALE GENOMIC DNA]</scope>
    <source>
        <strain evidence="1">LRV0_1</strain>
    </source>
</reference>
<gene>
    <name evidence="1" type="ORF">OUZ56_022901</name>
</gene>
<evidence type="ECO:0000313" key="1">
    <source>
        <dbReference type="EMBL" id="KAK4029945.1"/>
    </source>
</evidence>
<name>A0ABR0AXT3_9CRUS</name>
<evidence type="ECO:0000313" key="2">
    <source>
        <dbReference type="Proteomes" id="UP001234178"/>
    </source>
</evidence>
<comment type="caution">
    <text evidence="1">The sequence shown here is derived from an EMBL/GenBank/DDBJ whole genome shotgun (WGS) entry which is preliminary data.</text>
</comment>
<dbReference type="Proteomes" id="UP001234178">
    <property type="component" value="Unassembled WGS sequence"/>
</dbReference>
<protein>
    <submittedName>
        <fullName evidence="1">Uncharacterized protein</fullName>
    </submittedName>
</protein>
<accession>A0ABR0AXT3</accession>
<organism evidence="1 2">
    <name type="scientific">Daphnia magna</name>
    <dbReference type="NCBI Taxonomy" id="35525"/>
    <lineage>
        <taxon>Eukaryota</taxon>
        <taxon>Metazoa</taxon>
        <taxon>Ecdysozoa</taxon>
        <taxon>Arthropoda</taxon>
        <taxon>Crustacea</taxon>
        <taxon>Branchiopoda</taxon>
        <taxon>Diplostraca</taxon>
        <taxon>Cladocera</taxon>
        <taxon>Anomopoda</taxon>
        <taxon>Daphniidae</taxon>
        <taxon>Daphnia</taxon>
    </lineage>
</organism>